<dbReference type="InterPro" id="IPR000719">
    <property type="entry name" value="Prot_kinase_dom"/>
</dbReference>
<evidence type="ECO:0000256" key="2">
    <source>
        <dbReference type="ARBA" id="ARBA00022741"/>
    </source>
</evidence>
<dbReference type="SUPFAM" id="SSF56112">
    <property type="entry name" value="Protein kinase-like (PK-like)"/>
    <property type="match status" value="1"/>
</dbReference>
<dbReference type="Pfam" id="PF20703">
    <property type="entry name" value="nSTAND1"/>
    <property type="match status" value="1"/>
</dbReference>
<dbReference type="InterPro" id="IPR011990">
    <property type="entry name" value="TPR-like_helical_dom_sf"/>
</dbReference>
<dbReference type="CDD" id="cd14014">
    <property type="entry name" value="STKc_PknB_like"/>
    <property type="match status" value="1"/>
</dbReference>
<organism evidence="6">
    <name type="scientific">hydrothermal vent metagenome</name>
    <dbReference type="NCBI Taxonomy" id="652676"/>
    <lineage>
        <taxon>unclassified sequences</taxon>
        <taxon>metagenomes</taxon>
        <taxon>ecological metagenomes</taxon>
    </lineage>
</organism>
<reference evidence="6" key="1">
    <citation type="submission" date="2018-06" db="EMBL/GenBank/DDBJ databases">
        <authorList>
            <person name="Zhirakovskaya E."/>
        </authorList>
    </citation>
    <scope>NUCLEOTIDE SEQUENCE</scope>
</reference>
<evidence type="ECO:0000259" key="5">
    <source>
        <dbReference type="PROSITE" id="PS50011"/>
    </source>
</evidence>
<keyword evidence="2" id="KW-0547">Nucleotide-binding</keyword>
<dbReference type="AlphaFoldDB" id="A0A3B0VV09"/>
<dbReference type="PROSITE" id="PS50011">
    <property type="entry name" value="PROTEIN_KINASE_DOM"/>
    <property type="match status" value="1"/>
</dbReference>
<evidence type="ECO:0000256" key="4">
    <source>
        <dbReference type="ARBA" id="ARBA00022840"/>
    </source>
</evidence>
<dbReference type="SUPFAM" id="SSF48452">
    <property type="entry name" value="TPR-like"/>
    <property type="match status" value="1"/>
</dbReference>
<dbReference type="GO" id="GO:0004674">
    <property type="term" value="F:protein serine/threonine kinase activity"/>
    <property type="evidence" value="ECO:0007669"/>
    <property type="project" value="TreeGrafter"/>
</dbReference>
<dbReference type="EMBL" id="UOEU01000909">
    <property type="protein sequence ID" value="VAW42297.1"/>
    <property type="molecule type" value="Genomic_DNA"/>
</dbReference>
<proteinExistence type="predicted"/>
<dbReference type="Gene3D" id="1.25.40.10">
    <property type="entry name" value="Tetratricopeptide repeat domain"/>
    <property type="match status" value="1"/>
</dbReference>
<dbReference type="InterPro" id="IPR049052">
    <property type="entry name" value="nSTAND1"/>
</dbReference>
<gene>
    <name evidence="6" type="ORF">MNBD_CHLOROFLEXI01-1553</name>
</gene>
<dbReference type="Pfam" id="PF03704">
    <property type="entry name" value="BTAD"/>
    <property type="match status" value="1"/>
</dbReference>
<dbReference type="Pfam" id="PF00069">
    <property type="entry name" value="Pkinase"/>
    <property type="match status" value="1"/>
</dbReference>
<protein>
    <recommendedName>
        <fullName evidence="5">Protein kinase domain-containing protein</fullName>
    </recommendedName>
</protein>
<evidence type="ECO:0000256" key="3">
    <source>
        <dbReference type="ARBA" id="ARBA00022777"/>
    </source>
</evidence>
<dbReference type="Gene3D" id="1.10.510.10">
    <property type="entry name" value="Transferase(Phosphotransferase) domain 1"/>
    <property type="match status" value="1"/>
</dbReference>
<dbReference type="InterPro" id="IPR011009">
    <property type="entry name" value="Kinase-like_dom_sf"/>
</dbReference>
<evidence type="ECO:0000313" key="6">
    <source>
        <dbReference type="EMBL" id="VAW42297.1"/>
    </source>
</evidence>
<dbReference type="PROSITE" id="PS00107">
    <property type="entry name" value="PROTEIN_KINASE_ATP"/>
    <property type="match status" value="1"/>
</dbReference>
<dbReference type="InterPro" id="IPR017441">
    <property type="entry name" value="Protein_kinase_ATP_BS"/>
</dbReference>
<keyword evidence="4" id="KW-0067">ATP-binding</keyword>
<dbReference type="InterPro" id="IPR005158">
    <property type="entry name" value="BTAD"/>
</dbReference>
<dbReference type="PANTHER" id="PTHR43289:SF6">
    <property type="entry name" value="SERINE_THREONINE-PROTEIN KINASE NEKL-3"/>
    <property type="match status" value="1"/>
</dbReference>
<evidence type="ECO:0000256" key="1">
    <source>
        <dbReference type="ARBA" id="ARBA00022679"/>
    </source>
</evidence>
<dbReference type="PANTHER" id="PTHR43289">
    <property type="entry name" value="MITOGEN-ACTIVATED PROTEIN KINASE KINASE KINASE 20-RELATED"/>
    <property type="match status" value="1"/>
</dbReference>
<name>A0A3B0VV09_9ZZZZ</name>
<keyword evidence="3" id="KW-0418">Kinase</keyword>
<accession>A0A3B0VV09</accession>
<feature type="domain" description="Protein kinase" evidence="5">
    <location>
        <begin position="61"/>
        <end position="281"/>
    </location>
</feature>
<keyword evidence="1" id="KW-0808">Transferase</keyword>
<sequence>MQILASTGRRSEAIALYEECRQLLIDELGMSPTAKTTALSEQIKGGSLSLVTPVRQGIRGYELGDKLGEGAFGSVYKAYQKGVGREVAIKIIHAKYANQPRFIRRFEAEAQIVARLEYPHIVPLYDYWREADGAYLVMRWLRGGSLQTALEKELFDVETAVTLITQIAGALHTAHRQGIIQQATAKKAKDRFNDTLAFAEALHHAVNQSNGHAIIPLPQIITAVPETEIINPYKGLQAFQEQDAENFYGRQTLIDQLLARLSPSPSQGESLGGRGSLPGYR</sequence>
<dbReference type="GO" id="GO:0005524">
    <property type="term" value="F:ATP binding"/>
    <property type="evidence" value="ECO:0007669"/>
    <property type="project" value="UniProtKB-KW"/>
</dbReference>